<dbReference type="Proteomes" id="UP000241436">
    <property type="component" value="Unassembled WGS sequence"/>
</dbReference>
<name>A0A2T4TWA1_9BACT</name>
<dbReference type="Pfam" id="PF01037">
    <property type="entry name" value="AsnC_trans_reg"/>
    <property type="match status" value="1"/>
</dbReference>
<proteinExistence type="predicted"/>
<organism evidence="2 3">
    <name type="scientific">Candidatus Methylomirabilis limnetica</name>
    <dbReference type="NCBI Taxonomy" id="2033718"/>
    <lineage>
        <taxon>Bacteria</taxon>
        <taxon>Candidatus Methylomirabilota</taxon>
        <taxon>Candidatus Methylomirabilia</taxon>
        <taxon>Candidatus Methylomirabilales</taxon>
        <taxon>Candidatus Methylomirabilaceae</taxon>
        <taxon>Candidatus Methylomirabilis</taxon>
    </lineage>
</organism>
<dbReference type="InterPro" id="IPR019887">
    <property type="entry name" value="Tscrpt_reg_AsnC/Lrp_C"/>
</dbReference>
<comment type="caution">
    <text evidence="2">The sequence shown here is derived from an EMBL/GenBank/DDBJ whole genome shotgun (WGS) entry which is preliminary data.</text>
</comment>
<reference evidence="2 3" key="1">
    <citation type="submission" date="2017-09" db="EMBL/GenBank/DDBJ databases">
        <title>Bloom of a denitrifying methanotroph, Candidatus Methylomirabilis limnetica, in a deep stratified lake.</title>
        <authorList>
            <person name="Graf J.S."/>
            <person name="Marchant H.K."/>
            <person name="Tienken D."/>
            <person name="Hach P.F."/>
            <person name="Brand A."/>
            <person name="Schubert C.J."/>
            <person name="Kuypers M.M."/>
            <person name="Milucka J."/>
        </authorList>
    </citation>
    <scope>NUCLEOTIDE SEQUENCE [LARGE SCALE GENOMIC DNA]</scope>
    <source>
        <strain evidence="2 3">Zug</strain>
    </source>
</reference>
<feature type="domain" description="Transcription regulator AsnC/Lrp ligand binding" evidence="1">
    <location>
        <begin position="6"/>
        <end position="75"/>
    </location>
</feature>
<sequence length="77" mass="8385">MVHAYVFITTSKAREQEVADAIGELQMVKLAHIVTGNIDVVAFIEAPDLSVLWDTVNHIQALPAVTRTTTSLVVEPV</sequence>
<dbReference type="SUPFAM" id="SSF54909">
    <property type="entry name" value="Dimeric alpha+beta barrel"/>
    <property type="match status" value="1"/>
</dbReference>
<dbReference type="InterPro" id="IPR011008">
    <property type="entry name" value="Dimeric_a/b-barrel"/>
</dbReference>
<evidence type="ECO:0000313" key="3">
    <source>
        <dbReference type="Proteomes" id="UP000241436"/>
    </source>
</evidence>
<evidence type="ECO:0000313" key="2">
    <source>
        <dbReference type="EMBL" id="PTL35380.1"/>
    </source>
</evidence>
<dbReference type="OrthoDB" id="9797216at2"/>
<gene>
    <name evidence="2" type="ORF">CLG94_09940</name>
</gene>
<reference evidence="3" key="2">
    <citation type="journal article" date="2018" name="Environ. Microbiol.">
        <title>Bloom of a denitrifying methanotroph, 'Candidatus Methylomirabilis limnetica', in a deep stratified lake.</title>
        <authorList>
            <person name="Graf J.S."/>
            <person name="Mayr M.J."/>
            <person name="Marchant H.K."/>
            <person name="Tienken D."/>
            <person name="Hach P.F."/>
            <person name="Brand A."/>
            <person name="Schubert C.J."/>
            <person name="Kuypers M.M."/>
            <person name="Milucka J."/>
        </authorList>
    </citation>
    <scope>NUCLEOTIDE SEQUENCE [LARGE SCALE GENOMIC DNA]</scope>
    <source>
        <strain evidence="3">Zug</strain>
    </source>
</reference>
<keyword evidence="3" id="KW-1185">Reference proteome</keyword>
<dbReference type="EMBL" id="NVQC01000024">
    <property type="protein sequence ID" value="PTL35380.1"/>
    <property type="molecule type" value="Genomic_DNA"/>
</dbReference>
<accession>A0A2T4TWA1</accession>
<evidence type="ECO:0000259" key="1">
    <source>
        <dbReference type="Pfam" id="PF01037"/>
    </source>
</evidence>
<dbReference type="RefSeq" id="WP_107563153.1">
    <property type="nucleotide sequence ID" value="NZ_NVQC01000024.1"/>
</dbReference>
<dbReference type="AlphaFoldDB" id="A0A2T4TWA1"/>
<dbReference type="Gene3D" id="3.30.70.920">
    <property type="match status" value="1"/>
</dbReference>
<protein>
    <recommendedName>
        <fullName evidence="1">Transcription regulator AsnC/Lrp ligand binding domain-containing protein</fullName>
    </recommendedName>
</protein>